<accession>A0ABD3A6Y2</accession>
<dbReference type="Proteomes" id="UP001630127">
    <property type="component" value="Unassembled WGS sequence"/>
</dbReference>
<organism evidence="5 6">
    <name type="scientific">Cinchona calisaya</name>
    <dbReference type="NCBI Taxonomy" id="153742"/>
    <lineage>
        <taxon>Eukaryota</taxon>
        <taxon>Viridiplantae</taxon>
        <taxon>Streptophyta</taxon>
        <taxon>Embryophyta</taxon>
        <taxon>Tracheophyta</taxon>
        <taxon>Spermatophyta</taxon>
        <taxon>Magnoliopsida</taxon>
        <taxon>eudicotyledons</taxon>
        <taxon>Gunneridae</taxon>
        <taxon>Pentapetalae</taxon>
        <taxon>asterids</taxon>
        <taxon>lamiids</taxon>
        <taxon>Gentianales</taxon>
        <taxon>Rubiaceae</taxon>
        <taxon>Cinchonoideae</taxon>
        <taxon>Cinchoneae</taxon>
        <taxon>Cinchona</taxon>
    </lineage>
</organism>
<feature type="domain" description="NB-ARC" evidence="4">
    <location>
        <begin position="146"/>
        <end position="310"/>
    </location>
</feature>
<evidence type="ECO:0000256" key="3">
    <source>
        <dbReference type="ARBA" id="ARBA00022840"/>
    </source>
</evidence>
<keyword evidence="3" id="KW-0067">ATP-binding</keyword>
<dbReference type="AlphaFoldDB" id="A0ABD3A6Y2"/>
<dbReference type="GO" id="GO:0006952">
    <property type="term" value="P:defense response"/>
    <property type="evidence" value="ECO:0007669"/>
    <property type="project" value="UniProtKB-KW"/>
</dbReference>
<dbReference type="PRINTS" id="PR00364">
    <property type="entry name" value="DISEASERSIST"/>
</dbReference>
<comment type="caution">
    <text evidence="5">The sequence shown here is derived from an EMBL/GenBank/DDBJ whole genome shotgun (WGS) entry which is preliminary data.</text>
</comment>
<dbReference type="InterPro" id="IPR002182">
    <property type="entry name" value="NB-ARC"/>
</dbReference>
<evidence type="ECO:0000259" key="4">
    <source>
        <dbReference type="Pfam" id="PF00931"/>
    </source>
</evidence>
<name>A0ABD3A6Y2_9GENT</name>
<dbReference type="Gene3D" id="3.40.50.300">
    <property type="entry name" value="P-loop containing nucleotide triphosphate hydrolases"/>
    <property type="match status" value="1"/>
</dbReference>
<keyword evidence="2" id="KW-0611">Plant defense</keyword>
<keyword evidence="3" id="KW-0547">Nucleotide-binding</keyword>
<evidence type="ECO:0000313" key="5">
    <source>
        <dbReference type="EMBL" id="KAL3525453.1"/>
    </source>
</evidence>
<proteinExistence type="predicted"/>
<dbReference type="EMBL" id="JBJUIK010000006">
    <property type="protein sequence ID" value="KAL3525453.1"/>
    <property type="molecule type" value="Genomic_DNA"/>
</dbReference>
<gene>
    <name evidence="5" type="ORF">ACH5RR_013825</name>
</gene>
<evidence type="ECO:0000256" key="2">
    <source>
        <dbReference type="ARBA" id="ARBA00022821"/>
    </source>
</evidence>
<dbReference type="InterPro" id="IPR050905">
    <property type="entry name" value="Plant_NBS-LRR"/>
</dbReference>
<keyword evidence="6" id="KW-1185">Reference proteome</keyword>
<dbReference type="PANTHER" id="PTHR33463:SF187">
    <property type="entry name" value="AND NB-ARC DOMAIN DISEASE RESISTANCE PROTEIN, PUTATIVE-RELATED"/>
    <property type="match status" value="1"/>
</dbReference>
<keyword evidence="1" id="KW-0433">Leucine-rich repeat</keyword>
<reference evidence="5 6" key="1">
    <citation type="submission" date="2024-11" db="EMBL/GenBank/DDBJ databases">
        <title>A near-complete genome assembly of Cinchona calisaya.</title>
        <authorList>
            <person name="Lian D.C."/>
            <person name="Zhao X.W."/>
            <person name="Wei L."/>
        </authorList>
    </citation>
    <scope>NUCLEOTIDE SEQUENCE [LARGE SCALE GENOMIC DNA]</scope>
    <source>
        <tissue evidence="5">Nenye</tissue>
    </source>
</reference>
<evidence type="ECO:0000313" key="6">
    <source>
        <dbReference type="Proteomes" id="UP001630127"/>
    </source>
</evidence>
<dbReference type="InterPro" id="IPR042197">
    <property type="entry name" value="Apaf_helical"/>
</dbReference>
<dbReference type="Gene3D" id="1.10.8.430">
    <property type="entry name" value="Helical domain of apoptotic protease-activating factors"/>
    <property type="match status" value="1"/>
</dbReference>
<dbReference type="Pfam" id="PF00931">
    <property type="entry name" value="NB-ARC"/>
    <property type="match status" value="1"/>
</dbReference>
<dbReference type="PANTHER" id="PTHR33463">
    <property type="entry name" value="NB-ARC DOMAIN-CONTAINING PROTEIN-RELATED"/>
    <property type="match status" value="1"/>
</dbReference>
<dbReference type="GO" id="GO:0005524">
    <property type="term" value="F:ATP binding"/>
    <property type="evidence" value="ECO:0007669"/>
    <property type="project" value="UniProtKB-KW"/>
</dbReference>
<dbReference type="SUPFAM" id="SSF52540">
    <property type="entry name" value="P-loop containing nucleoside triphosphate hydrolases"/>
    <property type="match status" value="1"/>
</dbReference>
<protein>
    <recommendedName>
        <fullName evidence="4">NB-ARC domain-containing protein</fullName>
    </recommendedName>
</protein>
<dbReference type="InterPro" id="IPR027417">
    <property type="entry name" value="P-loop_NTPase"/>
</dbReference>
<sequence length="477" mass="54588">MLQIIPNLVLELLSNYALQWLQSFFGLEANMRILNRNVVVLTNRAEDIKKSTREEKLHSGNKRKREVEDWLKEVKNKKRQFEVLEDDYQQGIFHSRIQFSQRVGAMIRETSDLREQGSFPSGLMLDVQEINSEPLVTEELIGQSVQQNLRDTWALLIDDDHISCIGIYGMAGVGKTAVAIHIHNNLLRENKFLGHVYWISVSSSDVSKLQDDLARALHLNLKYVNVDDHRKKAAKLSRALERKKKFVILLDGVSTPIDVKKIGIPLGEGKKLIVTSRSLDVCLQMGCQKEVKVVPLSHEEGWKLFMEKLHSSDQELPPNVLEIARSISERCGGLPLGIATKATNMIRVNDIHEWRDALADMEEHSVRPDDVVFEALKYSFNGLKNEMYKSCFLHCSIQLKDEEITRDEVIRRLISEGLLDRRNSEAQIEQGFTILQALEKHCLLESFVNDGEDCVNMHHLISDIAIKIMKTDPKYMV</sequence>
<evidence type="ECO:0000256" key="1">
    <source>
        <dbReference type="ARBA" id="ARBA00022614"/>
    </source>
</evidence>